<organism evidence="2 3">
    <name type="scientific">Podila minutissima</name>
    <dbReference type="NCBI Taxonomy" id="64525"/>
    <lineage>
        <taxon>Eukaryota</taxon>
        <taxon>Fungi</taxon>
        <taxon>Fungi incertae sedis</taxon>
        <taxon>Mucoromycota</taxon>
        <taxon>Mortierellomycotina</taxon>
        <taxon>Mortierellomycetes</taxon>
        <taxon>Mortierellales</taxon>
        <taxon>Mortierellaceae</taxon>
        <taxon>Podila</taxon>
    </lineage>
</organism>
<name>A0A9P5SQS2_9FUNG</name>
<dbReference type="Pfam" id="PF13668">
    <property type="entry name" value="Ferritin_2"/>
    <property type="match status" value="1"/>
</dbReference>
<evidence type="ECO:0000313" key="3">
    <source>
        <dbReference type="Proteomes" id="UP000696485"/>
    </source>
</evidence>
<protein>
    <submittedName>
        <fullName evidence="2">Uncharacterized protein</fullName>
    </submittedName>
</protein>
<accession>A0A9P5SQS2</accession>
<feature type="signal peptide" evidence="1">
    <location>
        <begin position="1"/>
        <end position="18"/>
    </location>
</feature>
<reference evidence="2" key="1">
    <citation type="journal article" date="2020" name="Fungal Divers.">
        <title>Resolving the Mortierellaceae phylogeny through synthesis of multi-gene phylogenetics and phylogenomics.</title>
        <authorList>
            <person name="Vandepol N."/>
            <person name="Liber J."/>
            <person name="Desiro A."/>
            <person name="Na H."/>
            <person name="Kennedy M."/>
            <person name="Barry K."/>
            <person name="Grigoriev I.V."/>
            <person name="Miller A.N."/>
            <person name="O'Donnell K."/>
            <person name="Stajich J.E."/>
            <person name="Bonito G."/>
        </authorList>
    </citation>
    <scope>NUCLEOTIDE SEQUENCE</scope>
    <source>
        <strain evidence="2">NVP1</strain>
    </source>
</reference>
<gene>
    <name evidence="2" type="ORF">BG006_009124</name>
</gene>
<comment type="caution">
    <text evidence="2">The sequence shown here is derived from an EMBL/GenBank/DDBJ whole genome shotgun (WGS) entry which is preliminary data.</text>
</comment>
<proteinExistence type="predicted"/>
<dbReference type="AlphaFoldDB" id="A0A9P5SQS2"/>
<keyword evidence="3" id="KW-1185">Reference proteome</keyword>
<evidence type="ECO:0000256" key="1">
    <source>
        <dbReference type="SAM" id="SignalP"/>
    </source>
</evidence>
<keyword evidence="1" id="KW-0732">Signal</keyword>
<evidence type="ECO:0000313" key="2">
    <source>
        <dbReference type="EMBL" id="KAF9336277.1"/>
    </source>
</evidence>
<dbReference type="EMBL" id="JAAAUY010000065">
    <property type="protein sequence ID" value="KAF9336277.1"/>
    <property type="molecule type" value="Genomic_DNA"/>
</dbReference>
<feature type="chain" id="PRO_5040178967" evidence="1">
    <location>
        <begin position="19"/>
        <end position="127"/>
    </location>
</feature>
<sequence>MRFSILAVVSALAAAVVAAPASLVKRSPHLGAEFYRRRLAKFSQVDFRRAGYDDRVRDRYVQISRHESTHVTYLSNAIMSLHGHPLPPCKYKFTLNNLAWFVAVSKPLRTLALRLIWELPRTSKEIS</sequence>
<dbReference type="Proteomes" id="UP000696485">
    <property type="component" value="Unassembled WGS sequence"/>
</dbReference>